<name>A0A7D9I4B7_PARCT</name>
<dbReference type="CDD" id="cd23024">
    <property type="entry name" value="zf-HIT_ZNHIT2-3"/>
    <property type="match status" value="1"/>
</dbReference>
<evidence type="ECO:0000256" key="11">
    <source>
        <dbReference type="PROSITE-ProRule" id="PRU00453"/>
    </source>
</evidence>
<evidence type="ECO:0000256" key="8">
    <source>
        <dbReference type="ARBA" id="ARBA00022833"/>
    </source>
</evidence>
<dbReference type="PROSITE" id="PS51083">
    <property type="entry name" value="ZF_HIT"/>
    <property type="match status" value="1"/>
</dbReference>
<dbReference type="Proteomes" id="UP001152795">
    <property type="component" value="Unassembled WGS sequence"/>
</dbReference>
<evidence type="ECO:0000256" key="3">
    <source>
        <dbReference type="ARBA" id="ARBA00021568"/>
    </source>
</evidence>
<dbReference type="InterPro" id="IPR048371">
    <property type="entry name" value="ZNHIT3_C"/>
</dbReference>
<accession>A0A7D9I4B7</accession>
<organism evidence="14 15">
    <name type="scientific">Paramuricea clavata</name>
    <name type="common">Red gorgonian</name>
    <name type="synonym">Violescent sea-whip</name>
    <dbReference type="NCBI Taxonomy" id="317549"/>
    <lineage>
        <taxon>Eukaryota</taxon>
        <taxon>Metazoa</taxon>
        <taxon>Cnidaria</taxon>
        <taxon>Anthozoa</taxon>
        <taxon>Octocorallia</taxon>
        <taxon>Malacalcyonacea</taxon>
        <taxon>Plexauridae</taxon>
        <taxon>Paramuricea</taxon>
    </lineage>
</organism>
<protein>
    <recommendedName>
        <fullName evidence="3">Zinc finger HIT domain-containing protein 3</fullName>
    </recommendedName>
</protein>
<feature type="compositionally biased region" description="Acidic residues" evidence="12">
    <location>
        <begin position="63"/>
        <end position="77"/>
    </location>
</feature>
<evidence type="ECO:0000256" key="12">
    <source>
        <dbReference type="SAM" id="MobiDB-lite"/>
    </source>
</evidence>
<dbReference type="Pfam" id="PF04438">
    <property type="entry name" value="zf-HIT"/>
    <property type="match status" value="1"/>
</dbReference>
<dbReference type="PANTHER" id="PTHR13483:SF11">
    <property type="entry name" value="ZINC FINGER HIT DOMAIN-CONTAINING PROTEIN 3"/>
    <property type="match status" value="1"/>
</dbReference>
<evidence type="ECO:0000313" key="14">
    <source>
        <dbReference type="EMBL" id="CAB3996173.1"/>
    </source>
</evidence>
<comment type="caution">
    <text evidence="14">The sequence shown here is derived from an EMBL/GenBank/DDBJ whole genome shotgun (WGS) entry which is preliminary data.</text>
</comment>
<dbReference type="InterPro" id="IPR051639">
    <property type="entry name" value="BCD1"/>
</dbReference>
<dbReference type="Gene3D" id="3.30.60.190">
    <property type="match status" value="1"/>
</dbReference>
<comment type="subcellular location">
    <subcellularLocation>
        <location evidence="2">Cytoplasm</location>
    </subcellularLocation>
    <subcellularLocation>
        <location evidence="1">Nucleus</location>
    </subcellularLocation>
</comment>
<dbReference type="GO" id="GO:0048254">
    <property type="term" value="P:snoRNA localization"/>
    <property type="evidence" value="ECO:0007669"/>
    <property type="project" value="TreeGrafter"/>
</dbReference>
<evidence type="ECO:0000256" key="10">
    <source>
        <dbReference type="ARBA" id="ARBA00046946"/>
    </source>
</evidence>
<dbReference type="GO" id="GO:0000492">
    <property type="term" value="P:box C/D snoRNP assembly"/>
    <property type="evidence" value="ECO:0007669"/>
    <property type="project" value="TreeGrafter"/>
</dbReference>
<reference evidence="14" key="1">
    <citation type="submission" date="2020-04" db="EMBL/GenBank/DDBJ databases">
        <authorList>
            <person name="Alioto T."/>
            <person name="Alioto T."/>
            <person name="Gomez Garrido J."/>
        </authorList>
    </citation>
    <scope>NUCLEOTIDE SEQUENCE</scope>
    <source>
        <strain evidence="14">A484AB</strain>
    </source>
</reference>
<keyword evidence="15" id="KW-1185">Reference proteome</keyword>
<feature type="region of interest" description="Disordered" evidence="12">
    <location>
        <begin position="59"/>
        <end position="83"/>
    </location>
</feature>
<keyword evidence="5" id="KW-0597">Phosphoprotein</keyword>
<dbReference type="Pfam" id="PF21373">
    <property type="entry name" value="ZNHIT3_C"/>
    <property type="match status" value="1"/>
</dbReference>
<dbReference type="SUPFAM" id="SSF144232">
    <property type="entry name" value="HIT/MYND zinc finger-like"/>
    <property type="match status" value="1"/>
</dbReference>
<keyword evidence="8" id="KW-0862">Zinc</keyword>
<evidence type="ECO:0000256" key="5">
    <source>
        <dbReference type="ARBA" id="ARBA00022553"/>
    </source>
</evidence>
<keyword evidence="4" id="KW-0963">Cytoplasm</keyword>
<evidence type="ECO:0000256" key="2">
    <source>
        <dbReference type="ARBA" id="ARBA00004496"/>
    </source>
</evidence>
<evidence type="ECO:0000256" key="4">
    <source>
        <dbReference type="ARBA" id="ARBA00022490"/>
    </source>
</evidence>
<feature type="domain" description="HIT-type" evidence="13">
    <location>
        <begin position="4"/>
        <end position="37"/>
    </location>
</feature>
<dbReference type="GO" id="GO:0005634">
    <property type="term" value="C:nucleus"/>
    <property type="evidence" value="ECO:0007669"/>
    <property type="project" value="UniProtKB-SubCell"/>
</dbReference>
<evidence type="ECO:0000313" key="15">
    <source>
        <dbReference type="Proteomes" id="UP001152795"/>
    </source>
</evidence>
<dbReference type="GO" id="GO:0000463">
    <property type="term" value="P:maturation of LSU-rRNA from tricistronic rRNA transcript (SSU-rRNA, 5.8S rRNA, LSU-rRNA)"/>
    <property type="evidence" value="ECO:0007669"/>
    <property type="project" value="TreeGrafter"/>
</dbReference>
<evidence type="ECO:0000256" key="7">
    <source>
        <dbReference type="ARBA" id="ARBA00022771"/>
    </source>
</evidence>
<dbReference type="GO" id="GO:0008270">
    <property type="term" value="F:zinc ion binding"/>
    <property type="evidence" value="ECO:0007669"/>
    <property type="project" value="UniProtKB-UniRule"/>
</dbReference>
<comment type="subunit">
    <text evidence="10">Thyroid receptor interacting proteins (TRIPs) specifically interact with the ligand binding domain of the thyroid receptor (TR). Requires the presence of thyroid hormone for its interaction. Interacts with NUFIP1. Interacts (via HIT-type zinc finger) with the RUVBL1/RUVBL2 complex in the presence of ADP.</text>
</comment>
<keyword evidence="7 11" id="KW-0863">Zinc-finger</keyword>
<dbReference type="GO" id="GO:0005737">
    <property type="term" value="C:cytoplasm"/>
    <property type="evidence" value="ECO:0007669"/>
    <property type="project" value="UniProtKB-SubCell"/>
</dbReference>
<dbReference type="PANTHER" id="PTHR13483">
    <property type="entry name" value="BOX C_D SNORNA PROTEIN 1-RELATED"/>
    <property type="match status" value="1"/>
</dbReference>
<proteinExistence type="predicted"/>
<evidence type="ECO:0000256" key="1">
    <source>
        <dbReference type="ARBA" id="ARBA00004123"/>
    </source>
</evidence>
<keyword evidence="6" id="KW-0479">Metal-binding</keyword>
<dbReference type="InterPro" id="IPR007529">
    <property type="entry name" value="Znf_HIT"/>
</dbReference>
<evidence type="ECO:0000256" key="6">
    <source>
        <dbReference type="ARBA" id="ARBA00022723"/>
    </source>
</evidence>
<dbReference type="AlphaFoldDB" id="A0A7D9I4B7"/>
<dbReference type="EMBL" id="CACRXK020002814">
    <property type="protein sequence ID" value="CAB3996173.1"/>
    <property type="molecule type" value="Genomic_DNA"/>
</dbReference>
<evidence type="ECO:0000256" key="9">
    <source>
        <dbReference type="ARBA" id="ARBA00023242"/>
    </source>
</evidence>
<dbReference type="OrthoDB" id="18412at2759"/>
<keyword evidence="9" id="KW-0539">Nucleus</keyword>
<evidence type="ECO:0000259" key="13">
    <source>
        <dbReference type="PROSITE" id="PS51083"/>
    </source>
</evidence>
<gene>
    <name evidence="14" type="ORF">PACLA_8A079741</name>
</gene>
<sequence length="149" mass="17092">MKKCNVCKLTESKYRCPTCRILYCSVGCYKTHKDNLCKEIRPPQETVCNMVTNGSFVTKEMEPGELTDDESDNEDNVSQEKLSLLENSQTIKDMLVNKHLQQILKTIDNHENGEKELDSAMQLPLFAEFANECLKLVDDRLEERATQQA</sequence>
<dbReference type="GO" id="GO:0070761">
    <property type="term" value="C:pre-snoRNP complex"/>
    <property type="evidence" value="ECO:0007669"/>
    <property type="project" value="TreeGrafter"/>
</dbReference>